<dbReference type="InterPro" id="IPR023214">
    <property type="entry name" value="HAD_sf"/>
</dbReference>
<dbReference type="PRINTS" id="PR00413">
    <property type="entry name" value="HADHALOGNASE"/>
</dbReference>
<comment type="caution">
    <text evidence="1">The sequence shown here is derived from an EMBL/GenBank/DDBJ whole genome shotgun (WGS) entry which is preliminary data.</text>
</comment>
<name>A0A5C5BB16_9MICO</name>
<dbReference type="AlphaFoldDB" id="A0A5C5BB16"/>
<dbReference type="PANTHER" id="PTHR43611:SF3">
    <property type="entry name" value="FLAVIN MONONUCLEOTIDE HYDROLASE 1, CHLOROPLATIC"/>
    <property type="match status" value="1"/>
</dbReference>
<evidence type="ECO:0000313" key="2">
    <source>
        <dbReference type="Proteomes" id="UP000313849"/>
    </source>
</evidence>
<dbReference type="Pfam" id="PF00702">
    <property type="entry name" value="Hydrolase"/>
    <property type="match status" value="1"/>
</dbReference>
<dbReference type="Gene3D" id="3.40.50.1000">
    <property type="entry name" value="HAD superfamily/HAD-like"/>
    <property type="match status" value="1"/>
</dbReference>
<evidence type="ECO:0000313" key="1">
    <source>
        <dbReference type="EMBL" id="TNU73076.1"/>
    </source>
</evidence>
<keyword evidence="1" id="KW-0378">Hydrolase</keyword>
<accession>A0A5C5BB16</accession>
<gene>
    <name evidence="1" type="ORF">FH969_13330</name>
</gene>
<keyword evidence="2" id="KW-1185">Reference proteome</keyword>
<organism evidence="1 2">
    <name type="scientific">Miniimonas arenae</name>
    <dbReference type="NCBI Taxonomy" id="676201"/>
    <lineage>
        <taxon>Bacteria</taxon>
        <taxon>Bacillati</taxon>
        <taxon>Actinomycetota</taxon>
        <taxon>Actinomycetes</taxon>
        <taxon>Micrococcales</taxon>
        <taxon>Beutenbergiaceae</taxon>
        <taxon>Miniimonas</taxon>
    </lineage>
</organism>
<dbReference type="EMBL" id="VENP01000067">
    <property type="protein sequence ID" value="TNU73076.1"/>
    <property type="molecule type" value="Genomic_DNA"/>
</dbReference>
<dbReference type="InterPro" id="IPR036412">
    <property type="entry name" value="HAD-like_sf"/>
</dbReference>
<sequence length="199" mass="20550">MTEIDFHTLNLRADAGETWADLEREVAECWPEHAGVVAHYPGAFPATLTGPVDGVAELVAQAQAAGLHTYGLTNWSAETFPHGVHVAPVIGTLDGVVVSGEVGLIKPDPAIFAVLVERYGVEPTRTLFVDDKEVNVEAALALGFLGHVFTGADGLRERLRSLGVDVGAAAGTPGSPALTARSPATVDAPVAPVAAESPS</sequence>
<reference evidence="1 2" key="1">
    <citation type="submission" date="2019-06" db="EMBL/GenBank/DDBJ databases">
        <title>Draft genome sequence of Miniimonas arenae KCTC 19750T isolated from sea sand.</title>
        <authorList>
            <person name="Park S.-J."/>
        </authorList>
    </citation>
    <scope>NUCLEOTIDE SEQUENCE [LARGE SCALE GENOMIC DNA]</scope>
    <source>
        <strain evidence="1 2">KCTC 19750</strain>
    </source>
</reference>
<dbReference type="GO" id="GO:0016787">
    <property type="term" value="F:hydrolase activity"/>
    <property type="evidence" value="ECO:0007669"/>
    <property type="project" value="UniProtKB-KW"/>
</dbReference>
<dbReference type="OrthoDB" id="9797415at2"/>
<dbReference type="InterPro" id="IPR006439">
    <property type="entry name" value="HAD-SF_hydro_IA"/>
</dbReference>
<dbReference type="NCBIfam" id="TIGR01509">
    <property type="entry name" value="HAD-SF-IA-v3"/>
    <property type="match status" value="1"/>
</dbReference>
<proteinExistence type="predicted"/>
<dbReference type="PANTHER" id="PTHR43611">
    <property type="entry name" value="ALPHA-D-GLUCOSE 1-PHOSPHATE PHOSPHATASE"/>
    <property type="match status" value="1"/>
</dbReference>
<protein>
    <submittedName>
        <fullName evidence="1">HAD-IA family hydrolase</fullName>
    </submittedName>
</protein>
<dbReference type="Proteomes" id="UP000313849">
    <property type="component" value="Unassembled WGS sequence"/>
</dbReference>
<dbReference type="SUPFAM" id="SSF56784">
    <property type="entry name" value="HAD-like"/>
    <property type="match status" value="1"/>
</dbReference>